<keyword evidence="2" id="KW-1185">Reference proteome</keyword>
<comment type="caution">
    <text evidence="1">The sequence shown here is derived from an EMBL/GenBank/DDBJ whole genome shotgun (WGS) entry which is preliminary data.</text>
</comment>
<dbReference type="EMBL" id="JAUSWA010000035">
    <property type="protein sequence ID" value="MDQ0496386.1"/>
    <property type="molecule type" value="Genomic_DNA"/>
</dbReference>
<dbReference type="Proteomes" id="UP001242811">
    <property type="component" value="Unassembled WGS sequence"/>
</dbReference>
<reference evidence="1 2" key="1">
    <citation type="submission" date="2023-07" db="EMBL/GenBank/DDBJ databases">
        <title>Genomic Encyclopedia of Type Strains, Phase IV (KMG-IV): sequencing the most valuable type-strain genomes for metagenomic binning, comparative biology and taxonomic classification.</title>
        <authorList>
            <person name="Goeker M."/>
        </authorList>
    </citation>
    <scope>NUCLEOTIDE SEQUENCE [LARGE SCALE GENOMIC DNA]</scope>
    <source>
        <strain evidence="1 2">DSM 14914</strain>
    </source>
</reference>
<proteinExistence type="predicted"/>
<organism evidence="1 2">
    <name type="scientific">Paenibacillus brasilensis</name>
    <dbReference type="NCBI Taxonomy" id="128574"/>
    <lineage>
        <taxon>Bacteria</taxon>
        <taxon>Bacillati</taxon>
        <taxon>Bacillota</taxon>
        <taxon>Bacilli</taxon>
        <taxon>Bacillales</taxon>
        <taxon>Paenibacillaceae</taxon>
        <taxon>Paenibacillus</taxon>
    </lineage>
</organism>
<accession>A0ABU0L506</accession>
<evidence type="ECO:0000313" key="2">
    <source>
        <dbReference type="Proteomes" id="UP001242811"/>
    </source>
</evidence>
<name>A0ABU0L506_9BACL</name>
<sequence length="39" mass="4854">MKVDTKQKVLIAIYTEYQKDIRLVLYYLYWGMIRHGQKF</sequence>
<evidence type="ECO:0000313" key="1">
    <source>
        <dbReference type="EMBL" id="MDQ0496386.1"/>
    </source>
</evidence>
<gene>
    <name evidence="1" type="ORF">QOZ95_004576</name>
</gene>
<protein>
    <submittedName>
        <fullName evidence="1">Uncharacterized protein</fullName>
    </submittedName>
</protein>